<dbReference type="PANTHER" id="PTHR44858:SF1">
    <property type="entry name" value="UDP-N-ACETYLGLUCOSAMINE--PEPTIDE N-ACETYLGLUCOSAMINYLTRANSFERASE SPINDLY-RELATED"/>
    <property type="match status" value="1"/>
</dbReference>
<dbReference type="Gene3D" id="1.25.40.10">
    <property type="entry name" value="Tetratricopeptide repeat domain"/>
    <property type="match status" value="3"/>
</dbReference>
<feature type="signal peptide" evidence="4">
    <location>
        <begin position="1"/>
        <end position="20"/>
    </location>
</feature>
<evidence type="ECO:0000256" key="2">
    <source>
        <dbReference type="ARBA" id="ARBA00022803"/>
    </source>
</evidence>
<evidence type="ECO:0000256" key="4">
    <source>
        <dbReference type="SAM" id="SignalP"/>
    </source>
</evidence>
<dbReference type="PANTHER" id="PTHR44858">
    <property type="entry name" value="TETRATRICOPEPTIDE REPEAT PROTEIN 6"/>
    <property type="match status" value="1"/>
</dbReference>
<dbReference type="AlphaFoldDB" id="A0A8G2FI79"/>
<dbReference type="PROSITE" id="PS51257">
    <property type="entry name" value="PROKAR_LIPOPROTEIN"/>
    <property type="match status" value="1"/>
</dbReference>
<gene>
    <name evidence="5" type="ORF">SAMN05660830_02030</name>
</gene>
<name>A0A8G2FI79_9BACT</name>
<dbReference type="InterPro" id="IPR050498">
    <property type="entry name" value="Ycf3"/>
</dbReference>
<feature type="repeat" description="TPR" evidence="3">
    <location>
        <begin position="201"/>
        <end position="234"/>
    </location>
</feature>
<dbReference type="GO" id="GO:0009279">
    <property type="term" value="C:cell outer membrane"/>
    <property type="evidence" value="ECO:0007669"/>
    <property type="project" value="TreeGrafter"/>
</dbReference>
<feature type="repeat" description="TPR" evidence="3">
    <location>
        <begin position="99"/>
        <end position="132"/>
    </location>
</feature>
<dbReference type="Pfam" id="PF00515">
    <property type="entry name" value="TPR_1"/>
    <property type="match status" value="1"/>
</dbReference>
<dbReference type="InterPro" id="IPR019734">
    <property type="entry name" value="TPR_rpt"/>
</dbReference>
<dbReference type="InterPro" id="IPR011990">
    <property type="entry name" value="TPR-like_helical_dom_sf"/>
</dbReference>
<evidence type="ECO:0000313" key="5">
    <source>
        <dbReference type="EMBL" id="SHJ27534.1"/>
    </source>
</evidence>
<feature type="repeat" description="TPR" evidence="3">
    <location>
        <begin position="65"/>
        <end position="98"/>
    </location>
</feature>
<comment type="caution">
    <text evidence="5">The sequence shown here is derived from an EMBL/GenBank/DDBJ whole genome shotgun (WGS) entry which is preliminary data.</text>
</comment>
<proteinExistence type="predicted"/>
<organism evidence="5 6">
    <name type="scientific">Halodesulfovibrio aestuarii</name>
    <dbReference type="NCBI Taxonomy" id="126333"/>
    <lineage>
        <taxon>Bacteria</taxon>
        <taxon>Pseudomonadati</taxon>
        <taxon>Thermodesulfobacteriota</taxon>
        <taxon>Desulfovibrionia</taxon>
        <taxon>Desulfovibrionales</taxon>
        <taxon>Desulfovibrionaceae</taxon>
        <taxon>Halodesulfovibrio</taxon>
    </lineage>
</organism>
<dbReference type="GO" id="GO:0046813">
    <property type="term" value="P:receptor-mediated virion attachment to host cell"/>
    <property type="evidence" value="ECO:0007669"/>
    <property type="project" value="TreeGrafter"/>
</dbReference>
<protein>
    <submittedName>
        <fullName evidence="5">Tetratricopeptide repeat-containing protein</fullName>
    </submittedName>
</protein>
<dbReference type="PROSITE" id="PS50005">
    <property type="entry name" value="TPR"/>
    <property type="match status" value="4"/>
</dbReference>
<dbReference type="EMBL" id="FQZR01000004">
    <property type="protein sequence ID" value="SHJ27534.1"/>
    <property type="molecule type" value="Genomic_DNA"/>
</dbReference>
<dbReference type="Pfam" id="PF13432">
    <property type="entry name" value="TPR_16"/>
    <property type="match status" value="2"/>
</dbReference>
<feature type="chain" id="PRO_5034790060" evidence="4">
    <location>
        <begin position="21"/>
        <end position="315"/>
    </location>
</feature>
<dbReference type="SUPFAM" id="SSF48452">
    <property type="entry name" value="TPR-like"/>
    <property type="match status" value="1"/>
</dbReference>
<dbReference type="Proteomes" id="UP000184001">
    <property type="component" value="Unassembled WGS sequence"/>
</dbReference>
<feature type="repeat" description="TPR" evidence="3">
    <location>
        <begin position="235"/>
        <end position="268"/>
    </location>
</feature>
<accession>A0A8G2FI79</accession>
<keyword evidence="4" id="KW-0732">Signal</keyword>
<keyword evidence="1" id="KW-0677">Repeat</keyword>
<dbReference type="PROSITE" id="PS50293">
    <property type="entry name" value="TPR_REGION"/>
    <property type="match status" value="1"/>
</dbReference>
<evidence type="ECO:0000256" key="3">
    <source>
        <dbReference type="PROSITE-ProRule" id="PRU00339"/>
    </source>
</evidence>
<dbReference type="RefSeq" id="WP_020000098.1">
    <property type="nucleotide sequence ID" value="NZ_CP192217.1"/>
</dbReference>
<keyword evidence="2 3" id="KW-0802">TPR repeat</keyword>
<reference evidence="5 6" key="1">
    <citation type="submission" date="2016-11" db="EMBL/GenBank/DDBJ databases">
        <authorList>
            <person name="Varghese N."/>
            <person name="Submissions S."/>
        </authorList>
    </citation>
    <scope>NUCLEOTIDE SEQUENCE [LARGE SCALE GENOMIC DNA]</scope>
    <source>
        <strain evidence="5 6">DSM 17919</strain>
    </source>
</reference>
<evidence type="ECO:0000313" key="6">
    <source>
        <dbReference type="Proteomes" id="UP000184001"/>
    </source>
</evidence>
<evidence type="ECO:0000256" key="1">
    <source>
        <dbReference type="ARBA" id="ARBA00022737"/>
    </source>
</evidence>
<dbReference type="SMART" id="SM00028">
    <property type="entry name" value="TPR"/>
    <property type="match status" value="7"/>
</dbReference>
<sequence length="315" mass="34881">MIRNSLYIILISFVLLSGCAKTNTASQDVPEFTDAVAKALALQKEGNFQESLVWYAQALKIKETPQLRNGAGAALLSSGSTEAALKEFDRALTFTPSSPDIQANRGTALFRLKEYDEALDSFNKALSYNPAHAQALNGKALVQLTRKHYDSALILLIQAQKAAPEKALIKYNSAIAFEAAGLLEDAEKAFTQYIKETPKDAKAFNGRGVVRMKLKKYAASAQDFDNAIALSPTNGKFYYNRGLLWQKQLKYTDAIKDYTRSIAYTPDNGTTYVNRGNTYFLLDEKEKGCRDLKKACSMGLCEKLEAYKNINACIE</sequence>